<organism evidence="2 3">
    <name type="scientific">Iodobacter fluviatilis</name>
    <dbReference type="NCBI Taxonomy" id="537"/>
    <lineage>
        <taxon>Bacteria</taxon>
        <taxon>Pseudomonadati</taxon>
        <taxon>Pseudomonadota</taxon>
        <taxon>Betaproteobacteria</taxon>
        <taxon>Neisseriales</taxon>
        <taxon>Chitinibacteraceae</taxon>
        <taxon>Iodobacter</taxon>
    </lineage>
</organism>
<gene>
    <name evidence="2" type="ORF">C1H71_20110</name>
</gene>
<keyword evidence="2" id="KW-0614">Plasmid</keyword>
<feature type="signal peptide" evidence="1">
    <location>
        <begin position="1"/>
        <end position="22"/>
    </location>
</feature>
<feature type="chain" id="PRO_5028858588" description="Lipoprotein" evidence="1">
    <location>
        <begin position="23"/>
        <end position="110"/>
    </location>
</feature>
<dbReference type="PROSITE" id="PS51257">
    <property type="entry name" value="PROKAR_LIPOPROTEIN"/>
    <property type="match status" value="1"/>
</dbReference>
<name>A0A7G3GF96_9NEIS</name>
<geneLocation type="plasmid" evidence="2 3">
    <name>pl2</name>
</geneLocation>
<keyword evidence="1" id="KW-0732">Signal</keyword>
<dbReference type="KEGG" id="ifl:C1H71_20110"/>
<evidence type="ECO:0008006" key="4">
    <source>
        <dbReference type="Google" id="ProtNLM"/>
    </source>
</evidence>
<reference evidence="2 3" key="1">
    <citation type="submission" date="2018-01" db="EMBL/GenBank/DDBJ databases">
        <title>Genome sequence of Iodobacter sp. strain PCH194 isolated from Indian Trans-Himalaya.</title>
        <authorList>
            <person name="Kumar V."/>
            <person name="Thakur V."/>
            <person name="Kumar S."/>
            <person name="Singh D."/>
        </authorList>
    </citation>
    <scope>NUCLEOTIDE SEQUENCE [LARGE SCALE GENOMIC DNA]</scope>
    <source>
        <strain evidence="2 3">PCH194</strain>
        <plasmid evidence="2 3">pl2</plasmid>
    </source>
</reference>
<dbReference type="GeneID" id="39458545"/>
<evidence type="ECO:0000313" key="2">
    <source>
        <dbReference type="EMBL" id="QBC45849.1"/>
    </source>
</evidence>
<proteinExistence type="predicted"/>
<dbReference type="AlphaFoldDB" id="A0A7G3GF96"/>
<dbReference type="RefSeq" id="WP_130108325.1">
    <property type="nucleotide sequence ID" value="NZ_CP025782.1"/>
</dbReference>
<dbReference type="EMBL" id="CP025782">
    <property type="protein sequence ID" value="QBC45849.1"/>
    <property type="molecule type" value="Genomic_DNA"/>
</dbReference>
<sequence length="110" mass="12502">MIKPIIKMLVLASLIAGLSACNDEKSNQETAEKVKEVAKEIIKDDFPVSDIEVEKMPNSQLRKYRQQVYEYQKKYANDSAKQQRAQEMLDRIKAIGANKTIETTEVKPAS</sequence>
<evidence type="ECO:0000313" key="3">
    <source>
        <dbReference type="Proteomes" id="UP000515917"/>
    </source>
</evidence>
<accession>A0A7G3GF96</accession>
<dbReference type="Proteomes" id="UP000515917">
    <property type="component" value="Plasmid pl2"/>
</dbReference>
<protein>
    <recommendedName>
        <fullName evidence="4">Lipoprotein</fullName>
    </recommendedName>
</protein>
<keyword evidence="3" id="KW-1185">Reference proteome</keyword>
<evidence type="ECO:0000256" key="1">
    <source>
        <dbReference type="SAM" id="SignalP"/>
    </source>
</evidence>